<evidence type="ECO:0000256" key="1">
    <source>
        <dbReference type="SAM" id="SignalP"/>
    </source>
</evidence>
<reference evidence="2 3" key="1">
    <citation type="submission" date="2019-07" db="EMBL/GenBank/DDBJ databases">
        <authorList>
            <person name="Jastrzebski P J."/>
            <person name="Paukszto L."/>
            <person name="Jastrzebski P J."/>
        </authorList>
    </citation>
    <scope>NUCLEOTIDE SEQUENCE [LARGE SCALE GENOMIC DNA]</scope>
    <source>
        <strain evidence="2 3">WMS-il1</strain>
    </source>
</reference>
<protein>
    <submittedName>
        <fullName evidence="2">Uncharacterized protein</fullName>
    </submittedName>
</protein>
<dbReference type="AlphaFoldDB" id="A0A564Y0Y2"/>
<feature type="signal peptide" evidence="1">
    <location>
        <begin position="1"/>
        <end position="21"/>
    </location>
</feature>
<evidence type="ECO:0000313" key="3">
    <source>
        <dbReference type="Proteomes" id="UP000321570"/>
    </source>
</evidence>
<sequence length="122" mass="13789">ITIYAFTELLFICILYGSTSVFRPQSWGDIRHVSMTHKPHPSCLNTPIDFRLFYNSLVSPEKHTAPMFLHVLTQVTHIRLSLFFAQEMTHACQLPAPTLPVHLLSLSPASIRVVASLNTFLV</sequence>
<keyword evidence="1" id="KW-0732">Signal</keyword>
<dbReference type="EMBL" id="CABIJS010000044">
    <property type="protein sequence ID" value="VUZ40806.1"/>
    <property type="molecule type" value="Genomic_DNA"/>
</dbReference>
<keyword evidence="3" id="KW-1185">Reference proteome</keyword>
<organism evidence="2 3">
    <name type="scientific">Hymenolepis diminuta</name>
    <name type="common">Rat tapeworm</name>
    <dbReference type="NCBI Taxonomy" id="6216"/>
    <lineage>
        <taxon>Eukaryota</taxon>
        <taxon>Metazoa</taxon>
        <taxon>Spiralia</taxon>
        <taxon>Lophotrochozoa</taxon>
        <taxon>Platyhelminthes</taxon>
        <taxon>Cestoda</taxon>
        <taxon>Eucestoda</taxon>
        <taxon>Cyclophyllidea</taxon>
        <taxon>Hymenolepididae</taxon>
        <taxon>Hymenolepis</taxon>
    </lineage>
</organism>
<accession>A0A564Y0Y2</accession>
<feature type="non-terminal residue" evidence="2">
    <location>
        <position position="1"/>
    </location>
</feature>
<gene>
    <name evidence="2" type="ORF">WMSIL1_LOCUS1769</name>
</gene>
<evidence type="ECO:0000313" key="2">
    <source>
        <dbReference type="EMBL" id="VUZ40806.1"/>
    </source>
</evidence>
<proteinExistence type="predicted"/>
<name>A0A564Y0Y2_HYMDI</name>
<feature type="chain" id="PRO_5021957124" evidence="1">
    <location>
        <begin position="22"/>
        <end position="122"/>
    </location>
</feature>
<dbReference type="Proteomes" id="UP000321570">
    <property type="component" value="Unassembled WGS sequence"/>
</dbReference>